<dbReference type="HOGENOM" id="CLU_1121435_0_0_1"/>
<accession>F4J4A2</accession>
<dbReference type="KEGG" id="ath:AT3G44805"/>
<name>F4J4A2_ARATH</name>
<organism evidence="3 4">
    <name type="scientific">Arabidopsis thaliana</name>
    <name type="common">Mouse-ear cress</name>
    <dbReference type="NCBI Taxonomy" id="3702"/>
    <lineage>
        <taxon>Eukaryota</taxon>
        <taxon>Viridiplantae</taxon>
        <taxon>Streptophyta</taxon>
        <taxon>Embryophyta</taxon>
        <taxon>Tracheophyta</taxon>
        <taxon>Spermatophyta</taxon>
        <taxon>Magnoliopsida</taxon>
        <taxon>eudicotyledons</taxon>
        <taxon>Gunneridae</taxon>
        <taxon>Pentapetalae</taxon>
        <taxon>rosids</taxon>
        <taxon>malvids</taxon>
        <taxon>Brassicales</taxon>
        <taxon>Brassicaceae</taxon>
        <taxon>Camelineae</taxon>
        <taxon>Arabidopsis</taxon>
    </lineage>
</organism>
<dbReference type="PANTHER" id="PTHR46236:SF11">
    <property type="entry name" value="TRAF-LIKE SUPERFAMILY PROTEIN"/>
    <property type="match status" value="1"/>
</dbReference>
<dbReference type="PROSITE" id="PS50144">
    <property type="entry name" value="MATH"/>
    <property type="match status" value="1"/>
</dbReference>
<dbReference type="RefSeq" id="NP_680095.1">
    <property type="nucleotide sequence ID" value="NM_148841.1"/>
</dbReference>
<evidence type="ECO:0000259" key="1">
    <source>
        <dbReference type="PROSITE" id="PS50144"/>
    </source>
</evidence>
<reference evidence="3 4" key="1">
    <citation type="journal article" date="2000" name="Nature">
        <title>Sequence and analysis of chromosome 3 of the plant Arabidopsis thaliana.</title>
        <authorList>
            <consortium name="European Union Chromosome 3 Arabidopsis Sequencing Consortium"/>
            <consortium name="Institute for Genomic Research"/>
            <consortium name="Kazusa DNA Research Institute"/>
            <person name="Salanoubat M."/>
            <person name="Lemcke K."/>
            <person name="Rieger M."/>
            <person name="Ansorge W."/>
            <person name="Unseld M."/>
            <person name="Fartmann B."/>
            <person name="Valle G."/>
            <person name="Blocker H."/>
            <person name="Perez-Alonso M."/>
            <person name="Obermaier B."/>
            <person name="Delseny M."/>
            <person name="Boutry M."/>
            <person name="Grivell L.A."/>
            <person name="Mache R."/>
            <person name="Puigdomenech P."/>
            <person name="De Simone V."/>
            <person name="Choisne N."/>
            <person name="Artiguenave F."/>
            <person name="Robert C."/>
            <person name="Brottier P."/>
            <person name="Wincker P."/>
            <person name="Cattolico L."/>
            <person name="Weissenbach J."/>
            <person name="Saurin W."/>
            <person name="Quetier F."/>
            <person name="Schafer M."/>
            <person name="Muller-Auer S."/>
            <person name="Gabel C."/>
            <person name="Fuchs M."/>
            <person name="Benes V."/>
            <person name="Wurmbach E."/>
            <person name="Drzonek H."/>
            <person name="Erfle H."/>
            <person name="Jordan N."/>
            <person name="Bangert S."/>
            <person name="Wiedelmann R."/>
            <person name="Kranz H."/>
            <person name="Voss H."/>
            <person name="Holland R."/>
            <person name="Brandt P."/>
            <person name="Nyakatura G."/>
            <person name="Vezzi A."/>
            <person name="D'Angelo M."/>
            <person name="Pallavicini A."/>
            <person name="Toppo S."/>
            <person name="Simionati B."/>
            <person name="Conrad A."/>
            <person name="Hornischer K."/>
            <person name="Kauer G."/>
            <person name="Lohnert T.H."/>
            <person name="Nordsiek G."/>
            <person name="Reichelt J."/>
            <person name="Scharfe M."/>
            <person name="Schon O."/>
            <person name="Bargues M."/>
            <person name="Terol J."/>
            <person name="Climent J."/>
            <person name="Navarro P."/>
            <person name="Collado C."/>
            <person name="Perez-Perez A."/>
            <person name="Ottenwalder B."/>
            <person name="Duchemin D."/>
            <person name="Cooke R."/>
            <person name="Laudie M."/>
            <person name="Berger-Llauro C."/>
            <person name="Purnelle B."/>
            <person name="Masuy D."/>
            <person name="de Haan M."/>
            <person name="Maarse A.C."/>
            <person name="Alcaraz J.P."/>
            <person name="Cottet A."/>
            <person name="Casacuberta E."/>
            <person name="Monfort A."/>
            <person name="Argiriou A."/>
            <person name="flores M."/>
            <person name="Liguori R."/>
            <person name="Vitale D."/>
            <person name="Mannhaupt G."/>
            <person name="Haase D."/>
            <person name="Schoof H."/>
            <person name="Rudd S."/>
            <person name="Zaccaria P."/>
            <person name="Mewes H.W."/>
            <person name="Mayer K.F."/>
            <person name="Kaul S."/>
            <person name="Town C.D."/>
            <person name="Koo H.L."/>
            <person name="Tallon L.J."/>
            <person name="Jenkins J."/>
            <person name="Rooney T."/>
            <person name="Rizzo M."/>
            <person name="Walts A."/>
            <person name="Utterback T."/>
            <person name="Fujii C.Y."/>
            <person name="Shea T.P."/>
            <person name="Creasy T.H."/>
            <person name="Haas B."/>
            <person name="Maiti R."/>
            <person name="Wu D."/>
            <person name="Peterson J."/>
            <person name="Van Aken S."/>
            <person name="Pai G."/>
            <person name="Militscher J."/>
            <person name="Sellers P."/>
            <person name="Gill J.E."/>
            <person name="Feldblyum T.V."/>
            <person name="Preuss D."/>
            <person name="Lin X."/>
            <person name="Nierman W.C."/>
            <person name="Salzberg S.L."/>
            <person name="White O."/>
            <person name="Venter J.C."/>
            <person name="Fraser C.M."/>
            <person name="Kaneko T."/>
            <person name="Nakamura Y."/>
            <person name="Sato S."/>
            <person name="Kato T."/>
            <person name="Asamizu E."/>
            <person name="Sasamoto S."/>
            <person name="Kimura T."/>
            <person name="Idesawa K."/>
            <person name="Kawashima K."/>
            <person name="Kishida Y."/>
            <person name="Kiyokawa C."/>
            <person name="Kohara M."/>
            <person name="Matsumoto M."/>
            <person name="Matsuno A."/>
            <person name="Muraki A."/>
            <person name="Nakayama S."/>
            <person name="Nakazaki N."/>
            <person name="Shinpo S."/>
            <person name="Takeuchi C."/>
            <person name="Wada T."/>
            <person name="Watanabe A."/>
            <person name="Yamada M."/>
            <person name="Yasuda M."/>
            <person name="Tabata S."/>
        </authorList>
    </citation>
    <scope>NUCLEOTIDE SEQUENCE [LARGE SCALE GENOMIC DNA]</scope>
    <source>
        <strain evidence="4">cv. Columbia</strain>
    </source>
</reference>
<evidence type="ECO:0000313" key="3">
    <source>
        <dbReference type="EMBL" id="AEE77956.1"/>
    </source>
</evidence>
<reference evidence="4" key="2">
    <citation type="journal article" date="2017" name="Plant J.">
        <title>Araport11: a complete reannotation of the Arabidopsis thaliana reference genome.</title>
        <authorList>
            <person name="Cheng C.Y."/>
            <person name="Krishnakumar V."/>
            <person name="Chan A.P."/>
            <person name="Thibaud-Nissen F."/>
            <person name="Schobel S."/>
            <person name="Town C.D."/>
        </authorList>
    </citation>
    <scope>GENOME REANNOTATION</scope>
    <source>
        <strain evidence="4">cv. Columbia</strain>
    </source>
</reference>
<dbReference type="PANTHER" id="PTHR46236">
    <property type="entry name" value="TRAF-LIKE SUPERFAMILY PROTEIN"/>
    <property type="match status" value="1"/>
</dbReference>
<protein>
    <submittedName>
        <fullName evidence="3">TRAF-like superfamily protein</fullName>
    </submittedName>
</protein>
<dbReference type="Araport" id="AT3G44805"/>
<dbReference type="Proteomes" id="UP000006548">
    <property type="component" value="Chromosome 3"/>
</dbReference>
<dbReference type="InParanoid" id="F4J4A2"/>
<gene>
    <name evidence="2 3" type="ordered locus">At3g44805</name>
</gene>
<dbReference type="EMBL" id="CP002686">
    <property type="protein sequence ID" value="AEE77956.1"/>
    <property type="molecule type" value="Genomic_DNA"/>
</dbReference>
<dbReference type="PaxDb" id="3702-AT3G44805.1"/>
<dbReference type="GeneID" id="823614"/>
<keyword evidence="4" id="KW-1185">Reference proteome</keyword>
<dbReference type="AlphaFoldDB" id="F4J4A2"/>
<dbReference type="ExpressionAtlas" id="F4J4A2">
    <property type="expression patterns" value="baseline and differential"/>
</dbReference>
<feature type="domain" description="MATH" evidence="1">
    <location>
        <begin position="1"/>
        <end position="26"/>
    </location>
</feature>
<dbReference type="TAIR" id="AT3G44805"/>
<dbReference type="InterPro" id="IPR002083">
    <property type="entry name" value="MATH/TRAF_dom"/>
</dbReference>
<proteinExistence type="predicted"/>
<dbReference type="InterPro" id="IPR050804">
    <property type="entry name" value="MCC"/>
</dbReference>
<sequence>MISLAKLNVRKGGFLVKNEVKIVVEVDVLQVIGNLDVSEVSSHLHKETSSVDVNGFLVLPSQVESAKLIFERHSDMALEFRAKNQYVRTSCMNVLLSLIDTLCQSLQDFSIDDLGQAERALTYLKDSDFKVDWLERKLEEVKEKKIEEQIGKTRMQELEEEFESRELARILLVASFLMTMQTDYCQQRLSYKEKLSCHGLEEMLLLSELNAKEGGFLVNNEVKIIAEVDVLQVIGKLDVSENTQPRKG</sequence>
<dbReference type="PhylomeDB" id="F4J4A2"/>
<dbReference type="eggNOG" id="KOG1987">
    <property type="taxonomic scope" value="Eukaryota"/>
</dbReference>
<evidence type="ECO:0000313" key="2">
    <source>
        <dbReference type="Araport" id="AT3G44805"/>
    </source>
</evidence>
<evidence type="ECO:0000313" key="4">
    <source>
        <dbReference type="Proteomes" id="UP000006548"/>
    </source>
</evidence>